<feature type="non-terminal residue" evidence="2">
    <location>
        <position position="175"/>
    </location>
</feature>
<feature type="domain" description="Dynein heavy chain AAA 5 extension" evidence="1">
    <location>
        <begin position="82"/>
        <end position="174"/>
    </location>
</feature>
<dbReference type="OrthoDB" id="5593012at2759"/>
<evidence type="ECO:0000313" key="3">
    <source>
        <dbReference type="Proteomes" id="UP000410492"/>
    </source>
</evidence>
<sequence>MNSVLDDNKKLCLMSGEIIQLSRTTSLIFETMDLDVASPATVSRCGMIYMEPAALGWEPLLLSWLNTLPPFINNDIYKTMIYNLFIRFCKPLIWLIRNAGVKEIATTSNHNLVKAAMNLFDCFMDDFLDDKFREQVSDLDVRAQIEGSFFFACIWSMGGTIDNDSREKFSILFRG</sequence>
<dbReference type="Pfam" id="PF17852">
    <property type="entry name" value="Dynein_AAA_lid"/>
    <property type="match status" value="1"/>
</dbReference>
<dbReference type="AlphaFoldDB" id="A0A653D6T1"/>
<dbReference type="PANTHER" id="PTHR46961">
    <property type="entry name" value="DYNEIN HEAVY CHAIN 1, AXONEMAL-LIKE PROTEIN"/>
    <property type="match status" value="1"/>
</dbReference>
<name>A0A653D6T1_CALMS</name>
<keyword evidence="3" id="KW-1185">Reference proteome</keyword>
<dbReference type="Proteomes" id="UP000410492">
    <property type="component" value="Unassembled WGS sequence"/>
</dbReference>
<dbReference type="Gene3D" id="1.10.472.130">
    <property type="match status" value="1"/>
</dbReference>
<protein>
    <recommendedName>
        <fullName evidence="1">Dynein heavy chain AAA 5 extension domain-containing protein</fullName>
    </recommendedName>
</protein>
<dbReference type="EMBL" id="CAACVG010010425">
    <property type="protein sequence ID" value="VEN55805.1"/>
    <property type="molecule type" value="Genomic_DNA"/>
</dbReference>
<dbReference type="Gene3D" id="3.40.50.300">
    <property type="entry name" value="P-loop containing nucleotide triphosphate hydrolases"/>
    <property type="match status" value="1"/>
</dbReference>
<proteinExistence type="predicted"/>
<dbReference type="GO" id="GO:0007018">
    <property type="term" value="P:microtubule-based movement"/>
    <property type="evidence" value="ECO:0007669"/>
    <property type="project" value="InterPro"/>
</dbReference>
<organism evidence="2 3">
    <name type="scientific">Callosobruchus maculatus</name>
    <name type="common">Southern cowpea weevil</name>
    <name type="synonym">Pulse bruchid</name>
    <dbReference type="NCBI Taxonomy" id="64391"/>
    <lineage>
        <taxon>Eukaryota</taxon>
        <taxon>Metazoa</taxon>
        <taxon>Ecdysozoa</taxon>
        <taxon>Arthropoda</taxon>
        <taxon>Hexapoda</taxon>
        <taxon>Insecta</taxon>
        <taxon>Pterygota</taxon>
        <taxon>Neoptera</taxon>
        <taxon>Endopterygota</taxon>
        <taxon>Coleoptera</taxon>
        <taxon>Polyphaga</taxon>
        <taxon>Cucujiformia</taxon>
        <taxon>Chrysomeloidea</taxon>
        <taxon>Chrysomelidae</taxon>
        <taxon>Bruchinae</taxon>
        <taxon>Bruchini</taxon>
        <taxon>Callosobruchus</taxon>
    </lineage>
</organism>
<accession>A0A653D6T1</accession>
<evidence type="ECO:0000313" key="2">
    <source>
        <dbReference type="EMBL" id="VEN55805.1"/>
    </source>
</evidence>
<dbReference type="InterPro" id="IPR026983">
    <property type="entry name" value="DHC"/>
</dbReference>
<dbReference type="GO" id="GO:0030286">
    <property type="term" value="C:dynein complex"/>
    <property type="evidence" value="ECO:0007669"/>
    <property type="project" value="InterPro"/>
</dbReference>
<dbReference type="InterPro" id="IPR027417">
    <property type="entry name" value="P-loop_NTPase"/>
</dbReference>
<dbReference type="PANTHER" id="PTHR46961:SF8">
    <property type="entry name" value="DYNEIN AXONEMAL HEAVY CHAIN 7"/>
    <property type="match status" value="1"/>
</dbReference>
<evidence type="ECO:0000259" key="1">
    <source>
        <dbReference type="Pfam" id="PF17852"/>
    </source>
</evidence>
<reference evidence="2 3" key="1">
    <citation type="submission" date="2019-01" db="EMBL/GenBank/DDBJ databases">
        <authorList>
            <person name="Sayadi A."/>
        </authorList>
    </citation>
    <scope>NUCLEOTIDE SEQUENCE [LARGE SCALE GENOMIC DNA]</scope>
</reference>
<gene>
    <name evidence="2" type="ORF">CALMAC_LOCUS14885</name>
</gene>
<dbReference type="InterPro" id="IPR041466">
    <property type="entry name" value="Dynein_AAA5_ext"/>
</dbReference>
<dbReference type="GO" id="GO:0045505">
    <property type="term" value="F:dynein intermediate chain binding"/>
    <property type="evidence" value="ECO:0007669"/>
    <property type="project" value="InterPro"/>
</dbReference>
<dbReference type="GO" id="GO:0051959">
    <property type="term" value="F:dynein light intermediate chain binding"/>
    <property type="evidence" value="ECO:0007669"/>
    <property type="project" value="InterPro"/>
</dbReference>